<dbReference type="Gene3D" id="3.30.40.10">
    <property type="entry name" value="Zinc/RING finger domain, C3HC4 (zinc finger)"/>
    <property type="match status" value="1"/>
</dbReference>
<keyword evidence="9" id="KW-0479">Metal-binding</keyword>
<dbReference type="InterPro" id="IPR013083">
    <property type="entry name" value="Znf_RING/FYVE/PHD"/>
</dbReference>
<keyword evidence="15" id="KW-0472">Membrane</keyword>
<evidence type="ECO:0000256" key="22">
    <source>
        <dbReference type="PROSITE-ProRule" id="PRU00175"/>
    </source>
</evidence>
<evidence type="ECO:0000256" key="8">
    <source>
        <dbReference type="ARBA" id="ARBA00022707"/>
    </source>
</evidence>
<evidence type="ECO:0000256" key="10">
    <source>
        <dbReference type="ARBA" id="ARBA00022753"/>
    </source>
</evidence>
<protein>
    <recommendedName>
        <fullName evidence="19">E3 ubiquitin-protein ligase ZNRF1</fullName>
        <ecNumber evidence="6">2.3.2.27</ecNumber>
    </recommendedName>
    <alternativeName>
        <fullName evidence="20">RING-type E3 ubiquitin transferase ZNRF1</fullName>
    </alternativeName>
    <alternativeName>
        <fullName evidence="21">Zinc/RING finger protein 1</fullName>
    </alternativeName>
</protein>
<dbReference type="AlphaFoldDB" id="A0A4W4FV33"/>
<proteinExistence type="predicted"/>
<evidence type="ECO:0000256" key="9">
    <source>
        <dbReference type="ARBA" id="ARBA00022723"/>
    </source>
</evidence>
<dbReference type="SMART" id="SM00734">
    <property type="entry name" value="ZnF_Rad18"/>
    <property type="match status" value="1"/>
</dbReference>
<dbReference type="CTD" id="100124611"/>
<keyword evidence="13" id="KW-0833">Ubl conjugation pathway</keyword>
<dbReference type="PANTHER" id="PTHR46661:SF3">
    <property type="entry name" value="E3 UBIQUITIN-PROTEIN LIGASE ZNRF2"/>
    <property type="match status" value="1"/>
</dbReference>
<dbReference type="GeneTree" id="ENSGT00940000159017"/>
<evidence type="ECO:0000256" key="21">
    <source>
        <dbReference type="ARBA" id="ARBA00042305"/>
    </source>
</evidence>
<keyword evidence="14" id="KW-0862">Zinc</keyword>
<dbReference type="GO" id="GO:0003677">
    <property type="term" value="F:DNA binding"/>
    <property type="evidence" value="ECO:0007669"/>
    <property type="project" value="InterPro"/>
</dbReference>
<keyword evidence="8" id="KW-0519">Myristate</keyword>
<dbReference type="Ensembl" id="ENSEEET00000028482.2">
    <property type="protein sequence ID" value="ENSEEEP00000028156.2"/>
    <property type="gene ID" value="ENSEEEG00000013551.2"/>
</dbReference>
<name>A0A4W4FV33_ELEEL</name>
<evidence type="ECO:0000259" key="24">
    <source>
        <dbReference type="PROSITE" id="PS50089"/>
    </source>
</evidence>
<dbReference type="GO" id="GO:0043161">
    <property type="term" value="P:proteasome-mediated ubiquitin-dependent protein catabolic process"/>
    <property type="evidence" value="ECO:0007669"/>
    <property type="project" value="TreeGrafter"/>
</dbReference>
<evidence type="ECO:0000256" key="17">
    <source>
        <dbReference type="ARBA" id="ARBA00023228"/>
    </source>
</evidence>
<accession>A0A4W4FV33</accession>
<gene>
    <name evidence="25" type="primary">znrf2a</name>
</gene>
<reference evidence="26" key="1">
    <citation type="journal article" date="2014" name="Science">
        <title>Nonhuman genetics. Genomic basis for the convergent evolution of electric organs.</title>
        <authorList>
            <person name="Gallant J.R."/>
            <person name="Traeger L.L."/>
            <person name="Volkening J.D."/>
            <person name="Moffett H."/>
            <person name="Chen P.H."/>
            <person name="Novina C.D."/>
            <person name="Phillips G.N.Jr."/>
            <person name="Anand R."/>
            <person name="Wells G.B."/>
            <person name="Pinch M."/>
            <person name="Guth R."/>
            <person name="Unguez G.A."/>
            <person name="Albert J.S."/>
            <person name="Zakon H.H."/>
            <person name="Samanta M.P."/>
            <person name="Sussman M.R."/>
        </authorList>
    </citation>
    <scope>NUCLEOTIDE SEQUENCE [LARGE SCALE GENOMIC DNA]</scope>
</reference>
<dbReference type="Pfam" id="PF13639">
    <property type="entry name" value="zf-RING_2"/>
    <property type="match status" value="1"/>
</dbReference>
<keyword evidence="12 22" id="KW-0863">Zinc-finger</keyword>
<feature type="region of interest" description="Disordered" evidence="23">
    <location>
        <begin position="1"/>
        <end position="33"/>
    </location>
</feature>
<evidence type="ECO:0000256" key="7">
    <source>
        <dbReference type="ARBA" id="ARBA00022679"/>
    </source>
</evidence>
<keyword evidence="17" id="KW-0458">Lysosome</keyword>
<feature type="domain" description="RING-type" evidence="24">
    <location>
        <begin position="152"/>
        <end position="192"/>
    </location>
</feature>
<dbReference type="GO" id="GO:0008270">
    <property type="term" value="F:zinc ion binding"/>
    <property type="evidence" value="ECO:0007669"/>
    <property type="project" value="UniProtKB-KW"/>
</dbReference>
<dbReference type="Gene3D" id="3.30.160.60">
    <property type="entry name" value="Classic Zinc Finger"/>
    <property type="match status" value="1"/>
</dbReference>
<dbReference type="GeneID" id="113590648"/>
<dbReference type="GO" id="GO:0005768">
    <property type="term" value="C:endosome"/>
    <property type="evidence" value="ECO:0007669"/>
    <property type="project" value="UniProtKB-SubCell"/>
</dbReference>
<evidence type="ECO:0000256" key="23">
    <source>
        <dbReference type="SAM" id="MobiDB-lite"/>
    </source>
</evidence>
<dbReference type="SUPFAM" id="SSF57850">
    <property type="entry name" value="RING/U-box"/>
    <property type="match status" value="1"/>
</dbReference>
<dbReference type="Proteomes" id="UP000314983">
    <property type="component" value="Chromosome 4"/>
</dbReference>
<dbReference type="InterPro" id="IPR006642">
    <property type="entry name" value="Rad18_UBZ4"/>
</dbReference>
<dbReference type="GO" id="GO:0061630">
    <property type="term" value="F:ubiquitin protein ligase activity"/>
    <property type="evidence" value="ECO:0007669"/>
    <property type="project" value="UniProtKB-EC"/>
</dbReference>
<keyword evidence="26" id="KW-1185">Reference proteome</keyword>
<evidence type="ECO:0000256" key="19">
    <source>
        <dbReference type="ARBA" id="ARBA00040227"/>
    </source>
</evidence>
<evidence type="ECO:0000256" key="20">
    <source>
        <dbReference type="ARBA" id="ARBA00042177"/>
    </source>
</evidence>
<evidence type="ECO:0000256" key="5">
    <source>
        <dbReference type="ARBA" id="ARBA00004906"/>
    </source>
</evidence>
<sequence>MGPKQSSPAANGRMRAYFGSDVTSPTPESRSGRTALLRFYAGGPGNQQRGQRGRYAADTRPNALFQSGIIPNTSGTRRHSDATDEVRGQGGPRLLIGSLPAISPQLLGAAFHCPVCSTFLDSDEVELHLDMCLNKSRLTYNEDVLEKDSEECTICLNQMVEGDTIARLPCLCIYHKRCIDKWFEVTRSCPEHPSD</sequence>
<dbReference type="PROSITE" id="PS50089">
    <property type="entry name" value="ZF_RING_2"/>
    <property type="match status" value="1"/>
</dbReference>
<dbReference type="GO" id="GO:0005764">
    <property type="term" value="C:lysosome"/>
    <property type="evidence" value="ECO:0007669"/>
    <property type="project" value="UniProtKB-SubCell"/>
</dbReference>
<keyword evidence="18" id="KW-0449">Lipoprotein</keyword>
<dbReference type="OMA" id="PLCSKFM"/>
<evidence type="ECO:0000313" key="25">
    <source>
        <dbReference type="Ensembl" id="ENSEEEP00000028156.2"/>
    </source>
</evidence>
<evidence type="ECO:0000256" key="18">
    <source>
        <dbReference type="ARBA" id="ARBA00023288"/>
    </source>
</evidence>
<evidence type="ECO:0000256" key="16">
    <source>
        <dbReference type="ARBA" id="ARBA00023204"/>
    </source>
</evidence>
<dbReference type="RefSeq" id="XP_026886701.2">
    <property type="nucleotide sequence ID" value="XM_027030900.2"/>
</dbReference>
<dbReference type="KEGG" id="eee:113590648"/>
<reference evidence="25" key="5">
    <citation type="submission" date="2025-09" db="UniProtKB">
        <authorList>
            <consortium name="Ensembl"/>
        </authorList>
    </citation>
    <scope>IDENTIFICATION</scope>
</reference>
<dbReference type="InterPro" id="IPR001841">
    <property type="entry name" value="Znf_RING"/>
</dbReference>
<comment type="pathway">
    <text evidence="5">Protein modification; protein ubiquitination.</text>
</comment>
<evidence type="ECO:0000256" key="14">
    <source>
        <dbReference type="ARBA" id="ARBA00022833"/>
    </source>
</evidence>
<evidence type="ECO:0000256" key="13">
    <source>
        <dbReference type="ARBA" id="ARBA00022786"/>
    </source>
</evidence>
<evidence type="ECO:0000256" key="15">
    <source>
        <dbReference type="ARBA" id="ARBA00023136"/>
    </source>
</evidence>
<evidence type="ECO:0000256" key="1">
    <source>
        <dbReference type="ARBA" id="ARBA00000900"/>
    </source>
</evidence>
<reference evidence="26" key="2">
    <citation type="journal article" date="2017" name="Sci. Adv.">
        <title>A tail of two voltages: Proteomic comparison of the three electric organs of the electric eel.</title>
        <authorList>
            <person name="Traeger L.L."/>
            <person name="Sabat G."/>
            <person name="Barrett-Wilt G.A."/>
            <person name="Wells G.B."/>
            <person name="Sussman M.R."/>
        </authorList>
    </citation>
    <scope>NUCLEOTIDE SEQUENCE [LARGE SCALE GENOMIC DNA]</scope>
</reference>
<evidence type="ECO:0000256" key="12">
    <source>
        <dbReference type="ARBA" id="ARBA00022771"/>
    </source>
</evidence>
<dbReference type="InterPro" id="IPR051878">
    <property type="entry name" value="ZNRF_ubiq-protein_ligase"/>
</dbReference>
<evidence type="ECO:0000256" key="11">
    <source>
        <dbReference type="ARBA" id="ARBA00022763"/>
    </source>
</evidence>
<dbReference type="STRING" id="8005.ENSEEEP00000028156"/>
<dbReference type="GO" id="GO:0016020">
    <property type="term" value="C:membrane"/>
    <property type="evidence" value="ECO:0007669"/>
    <property type="project" value="UniProtKB-SubCell"/>
</dbReference>
<dbReference type="GO" id="GO:0070936">
    <property type="term" value="P:protein K48-linked ubiquitination"/>
    <property type="evidence" value="ECO:0007669"/>
    <property type="project" value="TreeGrafter"/>
</dbReference>
<comment type="catalytic activity">
    <reaction evidence="1">
        <text>S-ubiquitinyl-[E2 ubiquitin-conjugating enzyme]-L-cysteine + [acceptor protein]-L-lysine = [E2 ubiquitin-conjugating enzyme]-L-cysteine + N(6)-ubiquitinyl-[acceptor protein]-L-lysine.</text>
        <dbReference type="EC" id="2.3.2.27"/>
    </reaction>
</comment>
<evidence type="ECO:0000256" key="3">
    <source>
        <dbReference type="ARBA" id="ARBA00004177"/>
    </source>
</evidence>
<dbReference type="EC" id="2.3.2.27" evidence="6"/>
<keyword evidence="16" id="KW-0234">DNA repair</keyword>
<dbReference type="GO" id="GO:0006281">
    <property type="term" value="P:DNA repair"/>
    <property type="evidence" value="ECO:0007669"/>
    <property type="project" value="UniProtKB-KW"/>
</dbReference>
<reference evidence="25" key="3">
    <citation type="submission" date="2020-05" db="EMBL/GenBank/DDBJ databases">
        <title>Electrophorus electricus (electric eel) genome, fEleEle1, primary haplotype.</title>
        <authorList>
            <person name="Myers G."/>
            <person name="Meyer A."/>
            <person name="Fedrigo O."/>
            <person name="Formenti G."/>
            <person name="Rhie A."/>
            <person name="Tracey A."/>
            <person name="Sims Y."/>
            <person name="Jarvis E.D."/>
        </authorList>
    </citation>
    <scope>NUCLEOTIDE SEQUENCE [LARGE SCALE GENOMIC DNA]</scope>
</reference>
<evidence type="ECO:0000256" key="2">
    <source>
        <dbReference type="ARBA" id="ARBA00004170"/>
    </source>
</evidence>
<keyword evidence="7" id="KW-0808">Transferase</keyword>
<evidence type="ECO:0000256" key="4">
    <source>
        <dbReference type="ARBA" id="ARBA00004371"/>
    </source>
</evidence>
<reference evidence="25" key="4">
    <citation type="submission" date="2025-08" db="UniProtKB">
        <authorList>
            <consortium name="Ensembl"/>
        </authorList>
    </citation>
    <scope>IDENTIFICATION</scope>
</reference>
<comment type="subcellular location">
    <subcellularLocation>
        <location evidence="3">Endosome</location>
    </subcellularLocation>
    <subcellularLocation>
        <location evidence="4">Lysosome</location>
    </subcellularLocation>
    <subcellularLocation>
        <location evidence="2">Membrane</location>
        <topology evidence="2">Peripheral membrane protein</topology>
    </subcellularLocation>
</comment>
<keyword evidence="11" id="KW-0227">DNA damage</keyword>
<dbReference type="PANTHER" id="PTHR46661">
    <property type="entry name" value="E3 UBIQUITIN-PROTEIN LIGASE ZNRF1-LIKE PROTEIN"/>
    <property type="match status" value="1"/>
</dbReference>
<feature type="region of interest" description="Disordered" evidence="23">
    <location>
        <begin position="67"/>
        <end position="86"/>
    </location>
</feature>
<evidence type="ECO:0000256" key="6">
    <source>
        <dbReference type="ARBA" id="ARBA00012483"/>
    </source>
</evidence>
<evidence type="ECO:0000313" key="26">
    <source>
        <dbReference type="Proteomes" id="UP000314983"/>
    </source>
</evidence>
<dbReference type="FunFam" id="3.30.40.10:FF:000235">
    <property type="entry name" value="E3 ubiquitin-protein ligase ZNRF1"/>
    <property type="match status" value="1"/>
</dbReference>
<organism evidence="25 26">
    <name type="scientific">Electrophorus electricus</name>
    <name type="common">Electric eel</name>
    <name type="synonym">Gymnotus electricus</name>
    <dbReference type="NCBI Taxonomy" id="8005"/>
    <lineage>
        <taxon>Eukaryota</taxon>
        <taxon>Metazoa</taxon>
        <taxon>Chordata</taxon>
        <taxon>Craniata</taxon>
        <taxon>Vertebrata</taxon>
        <taxon>Euteleostomi</taxon>
        <taxon>Actinopterygii</taxon>
        <taxon>Neopterygii</taxon>
        <taxon>Teleostei</taxon>
        <taxon>Ostariophysi</taxon>
        <taxon>Gymnotiformes</taxon>
        <taxon>Gymnotoidei</taxon>
        <taxon>Gymnotidae</taxon>
        <taxon>Electrophorus</taxon>
    </lineage>
</organism>
<keyword evidence="10" id="KW-0967">Endosome</keyword>